<feature type="region of interest" description="Disordered" evidence="1">
    <location>
        <begin position="1"/>
        <end position="21"/>
    </location>
</feature>
<evidence type="ECO:0000313" key="5">
    <source>
        <dbReference type="Proteomes" id="UP000039046"/>
    </source>
</evidence>
<evidence type="ECO:0000313" key="4">
    <source>
        <dbReference type="EMBL" id="CEJ85609.1"/>
    </source>
</evidence>
<dbReference type="CDD" id="cd00167">
    <property type="entry name" value="SANT"/>
    <property type="match status" value="1"/>
</dbReference>
<dbReference type="GO" id="GO:0000978">
    <property type="term" value="F:RNA polymerase II cis-regulatory region sequence-specific DNA binding"/>
    <property type="evidence" value="ECO:0007669"/>
    <property type="project" value="TreeGrafter"/>
</dbReference>
<dbReference type="PROSITE" id="PS51294">
    <property type="entry name" value="HTH_MYB"/>
    <property type="match status" value="1"/>
</dbReference>
<dbReference type="InterPro" id="IPR001005">
    <property type="entry name" value="SANT/Myb"/>
</dbReference>
<dbReference type="Pfam" id="PF00249">
    <property type="entry name" value="Myb_DNA-binding"/>
    <property type="match status" value="1"/>
</dbReference>
<dbReference type="SUPFAM" id="SSF46689">
    <property type="entry name" value="Homeodomain-like"/>
    <property type="match status" value="1"/>
</dbReference>
<accession>A0A0A1SZJ0</accession>
<dbReference type="InterPro" id="IPR050560">
    <property type="entry name" value="MYB_TF"/>
</dbReference>
<dbReference type="PANTHER" id="PTHR45614:SF51">
    <property type="entry name" value="MYB-LIKE DNA-BINDING PROTEIN BAS1"/>
    <property type="match status" value="1"/>
</dbReference>
<evidence type="ECO:0000256" key="1">
    <source>
        <dbReference type="SAM" id="MobiDB-lite"/>
    </source>
</evidence>
<name>A0A0A1SZJ0_9HYPO</name>
<dbReference type="STRING" id="1531966.A0A0A1SZJ0"/>
<dbReference type="GO" id="GO:0005634">
    <property type="term" value="C:nucleus"/>
    <property type="evidence" value="ECO:0007669"/>
    <property type="project" value="TreeGrafter"/>
</dbReference>
<gene>
    <name evidence="4" type="ORF">VHEMI03823</name>
</gene>
<feature type="compositionally biased region" description="Polar residues" evidence="1">
    <location>
        <begin position="178"/>
        <end position="195"/>
    </location>
</feature>
<organism evidence="4 5">
    <name type="scientific">[Torrubiella] hemipterigena</name>
    <dbReference type="NCBI Taxonomy" id="1531966"/>
    <lineage>
        <taxon>Eukaryota</taxon>
        <taxon>Fungi</taxon>
        <taxon>Dikarya</taxon>
        <taxon>Ascomycota</taxon>
        <taxon>Pezizomycotina</taxon>
        <taxon>Sordariomycetes</taxon>
        <taxon>Hypocreomycetidae</taxon>
        <taxon>Hypocreales</taxon>
        <taxon>Clavicipitaceae</taxon>
        <taxon>Clavicipitaceae incertae sedis</taxon>
        <taxon>'Torrubiella' clade</taxon>
    </lineage>
</organism>
<dbReference type="SMART" id="SM00717">
    <property type="entry name" value="SANT"/>
    <property type="match status" value="1"/>
</dbReference>
<dbReference type="InterPro" id="IPR009057">
    <property type="entry name" value="Homeodomain-like_sf"/>
</dbReference>
<sequence>MQPQLSAKPAKKQSKWSPEEDARIIRLRGEGMKWDEISNHLPGRSSISCRLHYQNYLEKKSVWDEDKKNKLALVYERMKAQMWSKVAEELGVPWRAAEAMHWQMGEMEMTRRAGSSPFVLAPQKTDPAQRNATVRRPGSQPLVQESSSREYLPYGTRPPYTGYSNSSDTQIAMPVPYTVSQPTREPSAYSSNNTPIMRPSSTAPAPPPAPSAPAPPIESCSPPTLPPLHVDVHYKAAPSLAPIHGQPSPRPRGSLPGIAELTTGLDLYESQPRDSTRTSLGSEPRWDGGLASTASGERDFHSLKRRASQPLSHEDMSFRKQRR</sequence>
<reference evidence="4 5" key="1">
    <citation type="journal article" date="2015" name="Genome Announc.">
        <title>Draft Genome Sequence and Gene Annotation of the Entomopathogenic Fungus Verticillium hemipterigenum.</title>
        <authorList>
            <person name="Horn F."/>
            <person name="Habel A."/>
            <person name="Scharf D.H."/>
            <person name="Dworschak J."/>
            <person name="Brakhage A.A."/>
            <person name="Guthke R."/>
            <person name="Hertweck C."/>
            <person name="Linde J."/>
        </authorList>
    </citation>
    <scope>NUCLEOTIDE SEQUENCE [LARGE SCALE GENOMIC DNA]</scope>
</reference>
<protein>
    <submittedName>
        <fullName evidence="4">Putative MYB DNA-binding domain protein</fullName>
    </submittedName>
</protein>
<dbReference type="EMBL" id="CDHN01000002">
    <property type="protein sequence ID" value="CEJ85609.1"/>
    <property type="molecule type" value="Genomic_DNA"/>
</dbReference>
<feature type="compositionally biased region" description="Pro residues" evidence="1">
    <location>
        <begin position="204"/>
        <end position="216"/>
    </location>
</feature>
<keyword evidence="4" id="KW-0238">DNA-binding</keyword>
<dbReference type="OrthoDB" id="2350934at2759"/>
<evidence type="ECO:0000259" key="2">
    <source>
        <dbReference type="PROSITE" id="PS50090"/>
    </source>
</evidence>
<feature type="domain" description="Myb-like" evidence="2">
    <location>
        <begin position="8"/>
        <end position="57"/>
    </location>
</feature>
<dbReference type="PROSITE" id="PS50090">
    <property type="entry name" value="MYB_LIKE"/>
    <property type="match status" value="1"/>
</dbReference>
<proteinExistence type="predicted"/>
<dbReference type="AlphaFoldDB" id="A0A0A1SZJ0"/>
<feature type="compositionally biased region" description="Basic and acidic residues" evidence="1">
    <location>
        <begin position="312"/>
        <end position="323"/>
    </location>
</feature>
<dbReference type="InterPro" id="IPR017930">
    <property type="entry name" value="Myb_dom"/>
</dbReference>
<dbReference type="PANTHER" id="PTHR45614">
    <property type="entry name" value="MYB PROTEIN-RELATED"/>
    <property type="match status" value="1"/>
</dbReference>
<keyword evidence="5" id="KW-1185">Reference proteome</keyword>
<dbReference type="Proteomes" id="UP000039046">
    <property type="component" value="Unassembled WGS sequence"/>
</dbReference>
<feature type="region of interest" description="Disordered" evidence="1">
    <location>
        <begin position="125"/>
        <end position="323"/>
    </location>
</feature>
<dbReference type="HOGENOM" id="CLU_033832_1_0_1"/>
<dbReference type="Gene3D" id="1.10.10.60">
    <property type="entry name" value="Homeodomain-like"/>
    <property type="match status" value="1"/>
</dbReference>
<evidence type="ECO:0000259" key="3">
    <source>
        <dbReference type="PROSITE" id="PS51294"/>
    </source>
</evidence>
<feature type="domain" description="HTH myb-type" evidence="3">
    <location>
        <begin position="8"/>
        <end position="61"/>
    </location>
</feature>
<dbReference type="GO" id="GO:0000981">
    <property type="term" value="F:DNA-binding transcription factor activity, RNA polymerase II-specific"/>
    <property type="evidence" value="ECO:0007669"/>
    <property type="project" value="TreeGrafter"/>
</dbReference>